<proteinExistence type="predicted"/>
<accession>A0A7U2HXZ7</accession>
<dbReference type="Proteomes" id="UP000663193">
    <property type="component" value="Chromosome 4"/>
</dbReference>
<sequence length="100" mass="10998">MVFGGCCLLYSACYLLPVANKELELLLRECDSVALEVDFSVMCPHLIKERAFIAESNWLFGGSGSIDVNVQISLAQSGHAHFIRGRSVGLEIGRMSVYLM</sequence>
<protein>
    <submittedName>
        <fullName evidence="1">Uncharacterized protein</fullName>
    </submittedName>
</protein>
<name>A0A7U2HXZ7_PHANO</name>
<reference evidence="2" key="1">
    <citation type="journal article" date="2021" name="BMC Genomics">
        <title>Chromosome-level genome assembly and manually-curated proteome of model necrotroph Parastagonospora nodorum Sn15 reveals a genome-wide trove of candidate effector homologs, and redundancy of virulence-related functions within an accessory chromosome.</title>
        <authorList>
            <person name="Bertazzoni S."/>
            <person name="Jones D.A.B."/>
            <person name="Phan H.T."/>
            <person name="Tan K.-C."/>
            <person name="Hane J.K."/>
        </authorList>
    </citation>
    <scope>NUCLEOTIDE SEQUENCE [LARGE SCALE GENOMIC DNA]</scope>
    <source>
        <strain evidence="2">SN15 / ATCC MYA-4574 / FGSC 10173)</strain>
    </source>
</reference>
<keyword evidence="2" id="KW-1185">Reference proteome</keyword>
<dbReference type="AlphaFoldDB" id="A0A7U2HXZ7"/>
<organism evidence="1 2">
    <name type="scientific">Phaeosphaeria nodorum (strain SN15 / ATCC MYA-4574 / FGSC 10173)</name>
    <name type="common">Glume blotch fungus</name>
    <name type="synonym">Parastagonospora nodorum</name>
    <dbReference type="NCBI Taxonomy" id="321614"/>
    <lineage>
        <taxon>Eukaryota</taxon>
        <taxon>Fungi</taxon>
        <taxon>Dikarya</taxon>
        <taxon>Ascomycota</taxon>
        <taxon>Pezizomycotina</taxon>
        <taxon>Dothideomycetes</taxon>
        <taxon>Pleosporomycetidae</taxon>
        <taxon>Pleosporales</taxon>
        <taxon>Pleosporineae</taxon>
        <taxon>Phaeosphaeriaceae</taxon>
        <taxon>Parastagonospora</taxon>
    </lineage>
</organism>
<evidence type="ECO:0000313" key="2">
    <source>
        <dbReference type="Proteomes" id="UP000663193"/>
    </source>
</evidence>
<dbReference type="EMBL" id="CP069026">
    <property type="protein sequence ID" value="QRC94514.1"/>
    <property type="molecule type" value="Genomic_DNA"/>
</dbReference>
<evidence type="ECO:0000313" key="1">
    <source>
        <dbReference type="EMBL" id="QRC94514.1"/>
    </source>
</evidence>
<dbReference type="VEuPathDB" id="FungiDB:JI435_405960"/>
<gene>
    <name evidence="1" type="ORF">JI435_405960</name>
</gene>